<protein>
    <recommendedName>
        <fullName evidence="3">Mobile element protein</fullName>
    </recommendedName>
</protein>
<accession>A0A291BAE2</accession>
<evidence type="ECO:0008006" key="3">
    <source>
        <dbReference type="Google" id="ProtNLM"/>
    </source>
</evidence>
<proteinExistence type="predicted"/>
<dbReference type="Proteomes" id="UP000218160">
    <property type="component" value="Chromosome 1"/>
</dbReference>
<evidence type="ECO:0000313" key="1">
    <source>
        <dbReference type="EMBL" id="ATF09955.1"/>
    </source>
</evidence>
<keyword evidence="2" id="KW-1185">Reference proteome</keyword>
<dbReference type="KEGG" id="elux:BTN50_1481"/>
<organism evidence="1 2">
    <name type="scientific">Candidatus Enterovibrio altilux</name>
    <dbReference type="NCBI Taxonomy" id="1927128"/>
    <lineage>
        <taxon>Bacteria</taxon>
        <taxon>Pseudomonadati</taxon>
        <taxon>Pseudomonadota</taxon>
        <taxon>Gammaproteobacteria</taxon>
        <taxon>Vibrionales</taxon>
        <taxon>Vibrionaceae</taxon>
        <taxon>Enterovibrio</taxon>
    </lineage>
</organism>
<name>A0A291BAE2_9GAMM</name>
<dbReference type="RefSeq" id="WP_394336749.1">
    <property type="nucleotide sequence ID" value="NZ_CP020660.1"/>
</dbReference>
<dbReference type="PANTHER" id="PTHR34631:SF3">
    <property type="entry name" value="ISSOD12 TRANSPOSASE TNPA_ISSOD12"/>
    <property type="match status" value="1"/>
</dbReference>
<dbReference type="PANTHER" id="PTHR34631">
    <property type="match status" value="1"/>
</dbReference>
<dbReference type="AlphaFoldDB" id="A0A291BAE2"/>
<evidence type="ECO:0000313" key="2">
    <source>
        <dbReference type="Proteomes" id="UP000218160"/>
    </source>
</evidence>
<reference evidence="2" key="1">
    <citation type="submission" date="2017-04" db="EMBL/GenBank/DDBJ databases">
        <title>Genome evolution of the luminous symbionts of deep sea anglerfish.</title>
        <authorList>
            <person name="Hendry T.A."/>
        </authorList>
    </citation>
    <scope>NUCLEOTIDE SEQUENCE [LARGE SCALE GENOMIC DNA]</scope>
</reference>
<sequence length="96" mass="10909">MHLAIDINSHKIIAAKFNASNITGGEVRPNLLKQIRRKINEISAYGAYDTRPCYETIHIKRVVPLILPEKVATFGKQGHQRNLAISYQKLYGLNQH</sequence>
<dbReference type="InterPro" id="IPR053172">
    <property type="entry name" value="Tn903_transposase"/>
</dbReference>
<gene>
    <name evidence="1" type="ORF">BTN50_1481</name>
</gene>
<dbReference type="EMBL" id="CP020660">
    <property type="protein sequence ID" value="ATF09955.1"/>
    <property type="molecule type" value="Genomic_DNA"/>
</dbReference>